<organism evidence="1 2">
    <name type="scientific">Eumeta variegata</name>
    <name type="common">Bagworm moth</name>
    <name type="synonym">Eumeta japonica</name>
    <dbReference type="NCBI Taxonomy" id="151549"/>
    <lineage>
        <taxon>Eukaryota</taxon>
        <taxon>Metazoa</taxon>
        <taxon>Ecdysozoa</taxon>
        <taxon>Arthropoda</taxon>
        <taxon>Hexapoda</taxon>
        <taxon>Insecta</taxon>
        <taxon>Pterygota</taxon>
        <taxon>Neoptera</taxon>
        <taxon>Endopterygota</taxon>
        <taxon>Lepidoptera</taxon>
        <taxon>Glossata</taxon>
        <taxon>Ditrysia</taxon>
        <taxon>Tineoidea</taxon>
        <taxon>Psychidae</taxon>
        <taxon>Oiketicinae</taxon>
        <taxon>Eumeta</taxon>
    </lineage>
</organism>
<gene>
    <name evidence="1" type="ORF">EVAR_59731_1</name>
</gene>
<evidence type="ECO:0000313" key="1">
    <source>
        <dbReference type="EMBL" id="GBP63172.1"/>
    </source>
</evidence>
<dbReference type="EMBL" id="BGZK01000861">
    <property type="protein sequence ID" value="GBP63172.1"/>
    <property type="molecule type" value="Genomic_DNA"/>
</dbReference>
<dbReference type="AlphaFoldDB" id="A0A4C1XJJ9"/>
<keyword evidence="2" id="KW-1185">Reference proteome</keyword>
<sequence>MIGPLTVREAFPILRYAFIQNTLYFCSKQIIVTHQLTPCVCLQFRLRRDRVNANIKMKFGLYFSGMPRWAGANQNRQKIGVRVIENKLTDGLRRGAGGGGGDSKKSFQASLSLFAFILDCVSARCIANHVRRFRLRGYRRRPLANEPRRELHSSQKPKYLSDVPLNKGEALHRRGSRETSPHRWMYSQRQFAFRIRRVETWRAAGAKL</sequence>
<protein>
    <submittedName>
        <fullName evidence="1">Uncharacterized protein</fullName>
    </submittedName>
</protein>
<comment type="caution">
    <text evidence="1">The sequence shown here is derived from an EMBL/GenBank/DDBJ whole genome shotgun (WGS) entry which is preliminary data.</text>
</comment>
<proteinExistence type="predicted"/>
<dbReference type="Proteomes" id="UP000299102">
    <property type="component" value="Unassembled WGS sequence"/>
</dbReference>
<reference evidence="1 2" key="1">
    <citation type="journal article" date="2019" name="Commun. Biol.">
        <title>The bagworm genome reveals a unique fibroin gene that provides high tensile strength.</title>
        <authorList>
            <person name="Kono N."/>
            <person name="Nakamura H."/>
            <person name="Ohtoshi R."/>
            <person name="Tomita M."/>
            <person name="Numata K."/>
            <person name="Arakawa K."/>
        </authorList>
    </citation>
    <scope>NUCLEOTIDE SEQUENCE [LARGE SCALE GENOMIC DNA]</scope>
</reference>
<accession>A0A4C1XJJ9</accession>
<evidence type="ECO:0000313" key="2">
    <source>
        <dbReference type="Proteomes" id="UP000299102"/>
    </source>
</evidence>
<name>A0A4C1XJJ9_EUMVA</name>